<dbReference type="SUPFAM" id="SSF109604">
    <property type="entry name" value="HD-domain/PDEase-like"/>
    <property type="match status" value="1"/>
</dbReference>
<reference evidence="3 4" key="1">
    <citation type="submission" date="2023-12" db="EMBL/GenBank/DDBJ databases">
        <title>Thiobacillus sedimentum sp. nov., a chemolithoautotrophic sulfur-oxidizing bacterium isolated from freshwater sediment.</title>
        <authorList>
            <person name="Luo J."/>
            <person name="Dai C."/>
        </authorList>
    </citation>
    <scope>NUCLEOTIDE SEQUENCE [LARGE SCALE GENOMIC DNA]</scope>
    <source>
        <strain evidence="3 4">SCUT-2</strain>
    </source>
</reference>
<feature type="compositionally biased region" description="Low complexity" evidence="1">
    <location>
        <begin position="19"/>
        <end position="30"/>
    </location>
</feature>
<keyword evidence="4" id="KW-1185">Reference proteome</keyword>
<evidence type="ECO:0000259" key="2">
    <source>
        <dbReference type="PROSITE" id="PS51833"/>
    </source>
</evidence>
<evidence type="ECO:0000313" key="3">
    <source>
        <dbReference type="EMBL" id="WRS39340.1"/>
    </source>
</evidence>
<dbReference type="EMBL" id="CP141769">
    <property type="protein sequence ID" value="WRS39340.1"/>
    <property type="molecule type" value="Genomic_DNA"/>
</dbReference>
<accession>A0ABZ1CK48</accession>
<feature type="region of interest" description="Disordered" evidence="1">
    <location>
        <begin position="13"/>
        <end position="37"/>
    </location>
</feature>
<dbReference type="Proteomes" id="UP001334732">
    <property type="component" value="Chromosome"/>
</dbReference>
<dbReference type="InterPro" id="IPR052340">
    <property type="entry name" value="RNase_Y/CdgJ"/>
</dbReference>
<dbReference type="PIRSF" id="PIRSF003180">
    <property type="entry name" value="DiGMPpdiest_YuxH"/>
    <property type="match status" value="1"/>
</dbReference>
<dbReference type="RefSeq" id="WP_324779871.1">
    <property type="nucleotide sequence ID" value="NZ_CP141769.1"/>
</dbReference>
<sequence>MLNRLVGMFNKEQAPAPAPRAAVPAEPVSRPAEKAPSVMRREAMLGRDQKIAAYTFMLRRATDDASDAGLPEVQRLYDDTLLGNLQRMDIARLLGQRHAFVPIAPASLGHPLIDGWPAAGTVWLLRLDAQALADDAVLARMTELKARGFQFAVQADEVMRPERHPVLQLADYVEVDVSSEDIPAVTAQLAAVSKIAAGKKFVATDVQTLEAFHMCHKLQFALFMGPFITRHETLASPTMGPSRAKVLDLMNRVRTGAEQPELAAQFRQDPALSVRLLRYVNSPGMGLMNKIGGIEQALMVMGQDKLYRWLTLILFTGGQAQELDHALLENALVRGRVAEQLAGRALFAKARDEIFVAGLFSLLDVVMHMPMEQVLKQISLPAEITEALLHRQGPYAPYLALAIACEQDDQSSIEALAKQIGRDVADINGVHMDALLWAQQLSGDV</sequence>
<feature type="domain" description="HDOD" evidence="2">
    <location>
        <begin position="236"/>
        <end position="426"/>
    </location>
</feature>
<organism evidence="3 4">
    <name type="scientific">Thiobacillus sedimenti</name>
    <dbReference type="NCBI Taxonomy" id="3110231"/>
    <lineage>
        <taxon>Bacteria</taxon>
        <taxon>Pseudomonadati</taxon>
        <taxon>Pseudomonadota</taxon>
        <taxon>Betaproteobacteria</taxon>
        <taxon>Nitrosomonadales</taxon>
        <taxon>Thiobacillaceae</taxon>
        <taxon>Thiobacillus</taxon>
    </lineage>
</organism>
<dbReference type="InterPro" id="IPR014408">
    <property type="entry name" value="dGMP_Pdiesterase_EAL/HD-GYP"/>
</dbReference>
<dbReference type="PANTHER" id="PTHR33525">
    <property type="match status" value="1"/>
</dbReference>
<dbReference type="Pfam" id="PF08668">
    <property type="entry name" value="HDOD"/>
    <property type="match status" value="1"/>
</dbReference>
<evidence type="ECO:0000313" key="4">
    <source>
        <dbReference type="Proteomes" id="UP001334732"/>
    </source>
</evidence>
<gene>
    <name evidence="3" type="ORF">VA613_00295</name>
</gene>
<proteinExistence type="predicted"/>
<dbReference type="InterPro" id="IPR013976">
    <property type="entry name" value="HDOD"/>
</dbReference>
<protein>
    <submittedName>
        <fullName evidence="3">HDOD domain-containing protein</fullName>
    </submittedName>
</protein>
<evidence type="ECO:0000256" key="1">
    <source>
        <dbReference type="SAM" id="MobiDB-lite"/>
    </source>
</evidence>
<dbReference type="PROSITE" id="PS51833">
    <property type="entry name" value="HDOD"/>
    <property type="match status" value="1"/>
</dbReference>
<dbReference type="Gene3D" id="1.10.3210.10">
    <property type="entry name" value="Hypothetical protein af1432"/>
    <property type="match status" value="1"/>
</dbReference>
<name>A0ABZ1CK48_9PROT</name>
<dbReference type="PANTHER" id="PTHR33525:SF4">
    <property type="entry name" value="CYCLIC DI-GMP PHOSPHODIESTERASE CDGJ"/>
    <property type="match status" value="1"/>
</dbReference>